<dbReference type="RefSeq" id="WP_354506026.1">
    <property type="nucleotide sequence ID" value="NZ_JBEPMO010000001.1"/>
</dbReference>
<gene>
    <name evidence="2" type="ORF">ABID46_000258</name>
</gene>
<accession>A0ABV2LQ52</accession>
<dbReference type="Proteomes" id="UP001549146">
    <property type="component" value="Unassembled WGS sequence"/>
</dbReference>
<evidence type="ECO:0008006" key="4">
    <source>
        <dbReference type="Google" id="ProtNLM"/>
    </source>
</evidence>
<evidence type="ECO:0000313" key="2">
    <source>
        <dbReference type="EMBL" id="MET3730706.1"/>
    </source>
</evidence>
<proteinExistence type="predicted"/>
<organism evidence="2 3">
    <name type="scientific">Moheibacter stercoris</name>
    <dbReference type="NCBI Taxonomy" id="1628251"/>
    <lineage>
        <taxon>Bacteria</taxon>
        <taxon>Pseudomonadati</taxon>
        <taxon>Bacteroidota</taxon>
        <taxon>Flavobacteriia</taxon>
        <taxon>Flavobacteriales</taxon>
        <taxon>Weeksellaceae</taxon>
        <taxon>Moheibacter</taxon>
    </lineage>
</organism>
<protein>
    <recommendedName>
        <fullName evidence="4">DUF5681 domain-containing protein</fullName>
    </recommendedName>
</protein>
<keyword evidence="3" id="KW-1185">Reference proteome</keyword>
<feature type="region of interest" description="Disordered" evidence="1">
    <location>
        <begin position="1"/>
        <end position="27"/>
    </location>
</feature>
<reference evidence="2 3" key="1">
    <citation type="submission" date="2024-06" db="EMBL/GenBank/DDBJ databases">
        <title>Genomic Encyclopedia of Type Strains, Phase IV (KMG-IV): sequencing the most valuable type-strain genomes for metagenomic binning, comparative biology and taxonomic classification.</title>
        <authorList>
            <person name="Goeker M."/>
        </authorList>
    </citation>
    <scope>NUCLEOTIDE SEQUENCE [LARGE SCALE GENOMIC DNA]</scope>
    <source>
        <strain evidence="2 3">DSM 29388</strain>
    </source>
</reference>
<sequence>MVRNKNGTVKKGTVLNPKGRPKGTPNKTTAELKELIKTFVESEIEEAENLLIELTPKERLDILCKLLPYVLPKQTELISDSDRTVTINFKE</sequence>
<dbReference type="EMBL" id="JBEPMO010000001">
    <property type="protein sequence ID" value="MET3730706.1"/>
    <property type="molecule type" value="Genomic_DNA"/>
</dbReference>
<name>A0ABV2LQ52_9FLAO</name>
<evidence type="ECO:0000256" key="1">
    <source>
        <dbReference type="SAM" id="MobiDB-lite"/>
    </source>
</evidence>
<comment type="caution">
    <text evidence="2">The sequence shown here is derived from an EMBL/GenBank/DDBJ whole genome shotgun (WGS) entry which is preliminary data.</text>
</comment>
<evidence type="ECO:0000313" key="3">
    <source>
        <dbReference type="Proteomes" id="UP001549146"/>
    </source>
</evidence>